<feature type="signal peptide" evidence="1">
    <location>
        <begin position="1"/>
        <end position="16"/>
    </location>
</feature>
<keyword evidence="1" id="KW-0732">Signal</keyword>
<keyword evidence="3" id="KW-1185">Reference proteome</keyword>
<evidence type="ECO:0000313" key="3">
    <source>
        <dbReference type="Proteomes" id="UP001280581"/>
    </source>
</evidence>
<evidence type="ECO:0000256" key="1">
    <source>
        <dbReference type="SAM" id="SignalP"/>
    </source>
</evidence>
<dbReference type="AlphaFoldDB" id="A0AAN6M5L5"/>
<proteinExistence type="predicted"/>
<name>A0AAN6M5L5_9PLEO</name>
<protein>
    <submittedName>
        <fullName evidence="2">Uncharacterized protein</fullName>
    </submittedName>
</protein>
<accession>A0AAN6M5L5</accession>
<reference evidence="2 3" key="1">
    <citation type="submission" date="2021-02" db="EMBL/GenBank/DDBJ databases">
        <title>Genome assembly of Pseudopithomyces chartarum.</title>
        <authorList>
            <person name="Jauregui R."/>
            <person name="Singh J."/>
            <person name="Voisey C."/>
        </authorList>
    </citation>
    <scope>NUCLEOTIDE SEQUENCE [LARGE SCALE GENOMIC DNA]</scope>
    <source>
        <strain evidence="2 3">AGR01</strain>
    </source>
</reference>
<organism evidence="2 3">
    <name type="scientific">Pseudopithomyces chartarum</name>
    <dbReference type="NCBI Taxonomy" id="1892770"/>
    <lineage>
        <taxon>Eukaryota</taxon>
        <taxon>Fungi</taxon>
        <taxon>Dikarya</taxon>
        <taxon>Ascomycota</taxon>
        <taxon>Pezizomycotina</taxon>
        <taxon>Dothideomycetes</taxon>
        <taxon>Pleosporomycetidae</taxon>
        <taxon>Pleosporales</taxon>
        <taxon>Massarineae</taxon>
        <taxon>Didymosphaeriaceae</taxon>
        <taxon>Pseudopithomyces</taxon>
    </lineage>
</organism>
<gene>
    <name evidence="2" type="ORF">GRF29_19g855218</name>
</gene>
<evidence type="ECO:0000313" key="2">
    <source>
        <dbReference type="EMBL" id="KAK3214637.1"/>
    </source>
</evidence>
<dbReference type="EMBL" id="WVTA01000003">
    <property type="protein sequence ID" value="KAK3214637.1"/>
    <property type="molecule type" value="Genomic_DNA"/>
</dbReference>
<comment type="caution">
    <text evidence="2">The sequence shown here is derived from an EMBL/GenBank/DDBJ whole genome shotgun (WGS) entry which is preliminary data.</text>
</comment>
<dbReference type="Proteomes" id="UP001280581">
    <property type="component" value="Unassembled WGS sequence"/>
</dbReference>
<sequence length="109" mass="11411">MKFILPGLALAALSLAAPTEQGEISPEAAARICSYGYNYCGSTLLNIGNYENDIKGALNAKKQPTDGDHILYSLFNCNGLISGSIQFLQYCGVGNCTNAGSGNDDHCSA</sequence>
<feature type="chain" id="PRO_5042964081" evidence="1">
    <location>
        <begin position="17"/>
        <end position="109"/>
    </location>
</feature>